<feature type="transmembrane region" description="Helical" evidence="1">
    <location>
        <begin position="6"/>
        <end position="25"/>
    </location>
</feature>
<dbReference type="Proteomes" id="UP000178565">
    <property type="component" value="Unassembled WGS sequence"/>
</dbReference>
<comment type="caution">
    <text evidence="2">The sequence shown here is derived from an EMBL/GenBank/DDBJ whole genome shotgun (WGS) entry which is preliminary data.</text>
</comment>
<reference evidence="2 3" key="1">
    <citation type="journal article" date="2016" name="Nat. Commun.">
        <title>Thousands of microbial genomes shed light on interconnected biogeochemical processes in an aquifer system.</title>
        <authorList>
            <person name="Anantharaman K."/>
            <person name="Brown C.T."/>
            <person name="Hug L.A."/>
            <person name="Sharon I."/>
            <person name="Castelle C.J."/>
            <person name="Probst A.J."/>
            <person name="Thomas B.C."/>
            <person name="Singh A."/>
            <person name="Wilkins M.J."/>
            <person name="Karaoz U."/>
            <person name="Brodie E.L."/>
            <person name="Williams K.H."/>
            <person name="Hubbard S.S."/>
            <person name="Banfield J.F."/>
        </authorList>
    </citation>
    <scope>NUCLEOTIDE SEQUENCE [LARGE SCALE GENOMIC DNA]</scope>
</reference>
<dbReference type="STRING" id="1797785.A3B45_05105"/>
<proteinExistence type="predicted"/>
<evidence type="ECO:0000313" key="3">
    <source>
        <dbReference type="Proteomes" id="UP000178565"/>
    </source>
</evidence>
<accession>A0A1F5KUH6</accession>
<name>A0A1F5KUH6_9BACT</name>
<organism evidence="2 3">
    <name type="scientific">Candidatus Daviesbacteria bacterium RIFCSPLOWO2_01_FULL_39_12</name>
    <dbReference type="NCBI Taxonomy" id="1797785"/>
    <lineage>
        <taxon>Bacteria</taxon>
        <taxon>Candidatus Daviesiibacteriota</taxon>
    </lineage>
</organism>
<keyword evidence="1" id="KW-1133">Transmembrane helix</keyword>
<dbReference type="EMBL" id="MFDM01000001">
    <property type="protein sequence ID" value="OGE44499.1"/>
    <property type="molecule type" value="Genomic_DNA"/>
</dbReference>
<sequence>MDIFGILVSLISGLIGSVIGAFIGARATLKATKISLEGIYKQEKEKREFEAKQQNLIVIHALLKELKENQSIASELPNKPFKHVIMSREAWSVHKGSISFMTEKLQTNLPYTYSLIAEYNSILDYDKVASRGEGRNNDKIEASAKKFSENVGGVLAQLEDLLKNTEGR</sequence>
<evidence type="ECO:0000313" key="2">
    <source>
        <dbReference type="EMBL" id="OGE44499.1"/>
    </source>
</evidence>
<protein>
    <submittedName>
        <fullName evidence="2">Uncharacterized protein</fullName>
    </submittedName>
</protein>
<evidence type="ECO:0000256" key="1">
    <source>
        <dbReference type="SAM" id="Phobius"/>
    </source>
</evidence>
<keyword evidence="1" id="KW-0472">Membrane</keyword>
<dbReference type="AlphaFoldDB" id="A0A1F5KUH6"/>
<keyword evidence="1" id="KW-0812">Transmembrane</keyword>
<gene>
    <name evidence="2" type="ORF">A3B45_05105</name>
</gene>